<comment type="caution">
    <text evidence="4">The sequence shown here is derived from an EMBL/GenBank/DDBJ whole genome shotgun (WGS) entry which is preliminary data.</text>
</comment>
<proteinExistence type="predicted"/>
<protein>
    <submittedName>
        <fullName evidence="4">Putative ankyrin repeat protein</fullName>
    </submittedName>
</protein>
<dbReference type="SMART" id="SM00248">
    <property type="entry name" value="ANK"/>
    <property type="match status" value="4"/>
</dbReference>
<dbReference type="AlphaFoldDB" id="A0A1X0NNH1"/>
<dbReference type="Gene3D" id="1.25.40.20">
    <property type="entry name" value="Ankyrin repeat-containing domain"/>
    <property type="match status" value="2"/>
</dbReference>
<evidence type="ECO:0000313" key="4">
    <source>
        <dbReference type="EMBL" id="ORC85679.1"/>
    </source>
</evidence>
<keyword evidence="5" id="KW-1185">Reference proteome</keyword>
<dbReference type="InterPro" id="IPR036770">
    <property type="entry name" value="Ankyrin_rpt-contain_sf"/>
</dbReference>
<evidence type="ECO:0000256" key="2">
    <source>
        <dbReference type="ARBA" id="ARBA00023043"/>
    </source>
</evidence>
<keyword evidence="2 3" id="KW-0040">ANK repeat</keyword>
<organism evidence="4 5">
    <name type="scientific">Trypanosoma theileri</name>
    <dbReference type="NCBI Taxonomy" id="67003"/>
    <lineage>
        <taxon>Eukaryota</taxon>
        <taxon>Discoba</taxon>
        <taxon>Euglenozoa</taxon>
        <taxon>Kinetoplastea</taxon>
        <taxon>Metakinetoplastina</taxon>
        <taxon>Trypanosomatida</taxon>
        <taxon>Trypanosomatidae</taxon>
        <taxon>Trypanosoma</taxon>
    </lineage>
</organism>
<dbReference type="RefSeq" id="XP_028879745.1">
    <property type="nucleotide sequence ID" value="XM_029028892.1"/>
</dbReference>
<name>A0A1X0NNH1_9TRYP</name>
<feature type="repeat" description="ANK" evidence="3">
    <location>
        <begin position="131"/>
        <end position="164"/>
    </location>
</feature>
<sequence length="240" mass="27080">MATRLEELHNALVNDDLPFFEELLTPQNVNFVDSERRMTLLMWAVRLCKHSIAELLLLHGASLYPQDMFYFNVLHYAAWCADVKMMEILLFSSPNYTDIGMTSVSLGHSSITGLRFRPGVKTLVDLPHSYSGRTPLMFASMRGDVSMVEFLVTKAGADICLKDSNGNTAMDLAANCGHKSVVTFFLSKCDDKTDLMFDSARRRAEENCEKAMTIKQLAELRELNALLCRDWLPQSFVGYS</sequence>
<dbReference type="SUPFAM" id="SSF48403">
    <property type="entry name" value="Ankyrin repeat"/>
    <property type="match status" value="1"/>
</dbReference>
<evidence type="ECO:0000256" key="1">
    <source>
        <dbReference type="ARBA" id="ARBA00022737"/>
    </source>
</evidence>
<dbReference type="PANTHER" id="PTHR24198:SF165">
    <property type="entry name" value="ANKYRIN REPEAT-CONTAINING PROTEIN-RELATED"/>
    <property type="match status" value="1"/>
</dbReference>
<dbReference type="EMBL" id="NBCO01000033">
    <property type="protein sequence ID" value="ORC85679.1"/>
    <property type="molecule type" value="Genomic_DNA"/>
</dbReference>
<dbReference type="Pfam" id="PF12796">
    <property type="entry name" value="Ank_2"/>
    <property type="match status" value="2"/>
</dbReference>
<dbReference type="STRING" id="67003.A0A1X0NNH1"/>
<evidence type="ECO:0000313" key="5">
    <source>
        <dbReference type="Proteomes" id="UP000192257"/>
    </source>
</evidence>
<dbReference type="PANTHER" id="PTHR24198">
    <property type="entry name" value="ANKYRIN REPEAT AND PROTEIN KINASE DOMAIN-CONTAINING PROTEIN"/>
    <property type="match status" value="1"/>
</dbReference>
<dbReference type="Proteomes" id="UP000192257">
    <property type="component" value="Unassembled WGS sequence"/>
</dbReference>
<dbReference type="PROSITE" id="PS50088">
    <property type="entry name" value="ANK_REPEAT"/>
    <property type="match status" value="1"/>
</dbReference>
<gene>
    <name evidence="4" type="ORF">TM35_000331360</name>
</gene>
<accession>A0A1X0NNH1</accession>
<keyword evidence="1" id="KW-0677">Repeat</keyword>
<evidence type="ECO:0000256" key="3">
    <source>
        <dbReference type="PROSITE-ProRule" id="PRU00023"/>
    </source>
</evidence>
<dbReference type="InterPro" id="IPR002110">
    <property type="entry name" value="Ankyrin_rpt"/>
</dbReference>
<dbReference type="OrthoDB" id="10057496at2759"/>
<dbReference type="PROSITE" id="PS50297">
    <property type="entry name" value="ANK_REP_REGION"/>
    <property type="match status" value="1"/>
</dbReference>
<dbReference type="VEuPathDB" id="TriTrypDB:TM35_000331360"/>
<reference evidence="4 5" key="1">
    <citation type="submission" date="2017-03" db="EMBL/GenBank/DDBJ databases">
        <title>An alternative strategy for trypanosome survival in the mammalian bloodstream revealed through genome and transcriptome analysis of the ubiquitous bovine parasite Trypanosoma (Megatrypanum) theileri.</title>
        <authorList>
            <person name="Kelly S."/>
            <person name="Ivens A."/>
            <person name="Mott A."/>
            <person name="O'Neill E."/>
            <person name="Emms D."/>
            <person name="Macleod O."/>
            <person name="Voorheis P."/>
            <person name="Matthews J."/>
            <person name="Matthews K."/>
            <person name="Carrington M."/>
        </authorList>
    </citation>
    <scope>NUCLEOTIDE SEQUENCE [LARGE SCALE GENOMIC DNA]</scope>
    <source>
        <strain evidence="4">Edinburgh</strain>
    </source>
</reference>
<dbReference type="GeneID" id="39988672"/>